<feature type="site" description="Stabilizes the basic form of H active site to accept a proton" evidence="8">
    <location>
        <position position="112"/>
    </location>
</feature>
<dbReference type="GO" id="GO:0006515">
    <property type="term" value="P:protein quality control for misfolded or incompletely synthesized proteins"/>
    <property type="evidence" value="ECO:0007669"/>
    <property type="project" value="UniProtKB-UniRule"/>
</dbReference>
<proteinExistence type="inferred from homology"/>
<comment type="similarity">
    <text evidence="5 8 10">Belongs to the PTH family.</text>
</comment>
<dbReference type="HOGENOM" id="CLU_062456_4_1_9"/>
<dbReference type="RefSeq" id="WP_008749904.1">
    <property type="nucleotide sequence ID" value="NZ_GL622296.1"/>
</dbReference>
<dbReference type="InterPro" id="IPR001328">
    <property type="entry name" value="Pept_tRNA_hydro"/>
</dbReference>
<reference evidence="11 12" key="1">
    <citation type="submission" date="2010-12" db="EMBL/GenBank/DDBJ databases">
        <authorList>
            <person name="Muzny D."/>
            <person name="Qin X."/>
            <person name="Deng J."/>
            <person name="Jiang H."/>
            <person name="Liu Y."/>
            <person name="Qu J."/>
            <person name="Song X.-Z."/>
            <person name="Zhang L."/>
            <person name="Thornton R."/>
            <person name="Coyle M."/>
            <person name="Francisco L."/>
            <person name="Jackson L."/>
            <person name="Javaid M."/>
            <person name="Korchina V."/>
            <person name="Kovar C."/>
            <person name="Mata R."/>
            <person name="Mathew T."/>
            <person name="Ngo R."/>
            <person name="Nguyen L."/>
            <person name="Nguyen N."/>
            <person name="Okwuonu G."/>
            <person name="Ongeri F."/>
            <person name="Pham C."/>
            <person name="Simmons D."/>
            <person name="Wilczek-Boney K."/>
            <person name="Hale W."/>
            <person name="Jakkamsetti A."/>
            <person name="Pham P."/>
            <person name="Ruth R."/>
            <person name="San Lucas F."/>
            <person name="Warren J."/>
            <person name="Zhang J."/>
            <person name="Zhao Z."/>
            <person name="Zhou C."/>
            <person name="Zhu D."/>
            <person name="Lee S."/>
            <person name="Bess C."/>
            <person name="Blankenburg K."/>
            <person name="Forbes L."/>
            <person name="Fu Q."/>
            <person name="Gubbala S."/>
            <person name="Hirani K."/>
            <person name="Jayaseelan J.C."/>
            <person name="Lara F."/>
            <person name="Munidasa M."/>
            <person name="Palculict T."/>
            <person name="Patil S."/>
            <person name="Pu L.-L."/>
            <person name="Saada N."/>
            <person name="Tang L."/>
            <person name="Weissenberger G."/>
            <person name="Zhu Y."/>
            <person name="Hemphill L."/>
            <person name="Shang Y."/>
            <person name="Youmans B."/>
            <person name="Ayvaz T."/>
            <person name="Ross M."/>
            <person name="Santibanez J."/>
            <person name="Aqrawi P."/>
            <person name="Gross S."/>
            <person name="Joshi V."/>
            <person name="Fowler G."/>
            <person name="Nazareth L."/>
            <person name="Reid J."/>
            <person name="Worley K."/>
            <person name="Petrosino J."/>
            <person name="Highlander S."/>
            <person name="Gibbs R."/>
        </authorList>
    </citation>
    <scope>NUCLEOTIDE SEQUENCE [LARGE SCALE GENOMIC DNA]</scope>
    <source>
        <strain evidence="11 12">DSM 3986</strain>
    </source>
</reference>
<evidence type="ECO:0000256" key="9">
    <source>
        <dbReference type="RuleBase" id="RU000673"/>
    </source>
</evidence>
<name>E6LJJ6_9FIRM</name>
<comment type="catalytic activity">
    <reaction evidence="6 8 9">
        <text>an N-acyl-L-alpha-aminoacyl-tRNA + H2O = an N-acyl-L-amino acid + a tRNA + H(+)</text>
        <dbReference type="Rhea" id="RHEA:54448"/>
        <dbReference type="Rhea" id="RHEA-COMP:10123"/>
        <dbReference type="Rhea" id="RHEA-COMP:13883"/>
        <dbReference type="ChEBI" id="CHEBI:15377"/>
        <dbReference type="ChEBI" id="CHEBI:15378"/>
        <dbReference type="ChEBI" id="CHEBI:59874"/>
        <dbReference type="ChEBI" id="CHEBI:78442"/>
        <dbReference type="ChEBI" id="CHEBI:138191"/>
        <dbReference type="EC" id="3.1.1.29"/>
    </reaction>
</comment>
<dbReference type="SUPFAM" id="SSF53178">
    <property type="entry name" value="Peptidyl-tRNA hydrolase-like"/>
    <property type="match status" value="1"/>
</dbReference>
<dbReference type="PROSITE" id="PS01196">
    <property type="entry name" value="PEPT_TRNA_HYDROL_2"/>
    <property type="match status" value="1"/>
</dbReference>
<feature type="binding site" evidence="8">
    <location>
        <position position="133"/>
    </location>
    <ligand>
        <name>tRNA</name>
        <dbReference type="ChEBI" id="CHEBI:17843"/>
    </ligand>
</feature>
<keyword evidence="8" id="KW-0963">Cytoplasm</keyword>
<comment type="function">
    <text evidence="8">Hydrolyzes ribosome-free peptidyl-tRNAs (with 1 or more amino acids incorporated), which drop off the ribosome during protein synthesis, or as a result of ribosome stalling.</text>
</comment>
<comment type="subunit">
    <text evidence="8">Monomer.</text>
</comment>
<organism evidence="11 12">
    <name type="scientific">Lachnoanaerobaculum saburreum DSM 3986</name>
    <dbReference type="NCBI Taxonomy" id="887325"/>
    <lineage>
        <taxon>Bacteria</taxon>
        <taxon>Bacillati</taxon>
        <taxon>Bacillota</taxon>
        <taxon>Clostridia</taxon>
        <taxon>Lachnospirales</taxon>
        <taxon>Lachnospiraceae</taxon>
        <taxon>Lachnoanaerobaculum</taxon>
    </lineage>
</organism>
<sequence length="211" mass="23877">MILFDRLKNIFDFNKDRKESKMKLIVGLGNPGREYVNTRHNAGFYVVEKLAYELGEDISERKYKGVFTRVRIGNEKAIILEPLTYMNNSGESVRAFMDYFKIDASDVIVIYDDINLEPGNLRIRLKGSAGGHNGIKSLIAHMGTSDFPRIKVGVGEKPTKMDLADHVLGHFNDEDKKLLDEAASDAIEAIRLLVAGEYDMAMNRYNVKKTK</sequence>
<evidence type="ECO:0000256" key="4">
    <source>
        <dbReference type="ARBA" id="ARBA00022884"/>
    </source>
</evidence>
<evidence type="ECO:0000256" key="2">
    <source>
        <dbReference type="ARBA" id="ARBA00022555"/>
    </source>
</evidence>
<comment type="caution">
    <text evidence="11">The sequence shown here is derived from an EMBL/GenBank/DDBJ whole genome shotgun (WGS) entry which is preliminary data.</text>
</comment>
<dbReference type="GO" id="GO:0072344">
    <property type="term" value="P:rescue of stalled ribosome"/>
    <property type="evidence" value="ECO:0007669"/>
    <property type="project" value="UniProtKB-UniRule"/>
</dbReference>
<evidence type="ECO:0000256" key="8">
    <source>
        <dbReference type="HAMAP-Rule" id="MF_00083"/>
    </source>
</evidence>
<protein>
    <recommendedName>
        <fullName evidence="7 8">Peptidyl-tRNA hydrolase</fullName>
        <shortName evidence="8">Pth</shortName>
        <ecNumber evidence="1 8">3.1.1.29</ecNumber>
    </recommendedName>
</protein>
<keyword evidence="3 8" id="KW-0378">Hydrolase</keyword>
<dbReference type="AlphaFoldDB" id="E6LJJ6"/>
<feature type="site" description="Discriminates between blocked and unblocked aminoacyl-tRNA" evidence="8">
    <location>
        <position position="30"/>
    </location>
</feature>
<dbReference type="PANTHER" id="PTHR17224:SF1">
    <property type="entry name" value="PEPTIDYL-TRNA HYDROLASE"/>
    <property type="match status" value="1"/>
</dbReference>
<gene>
    <name evidence="8 11" type="primary">pth</name>
    <name evidence="11" type="ORF">HMPREF0381_0131</name>
</gene>
<dbReference type="PANTHER" id="PTHR17224">
    <property type="entry name" value="PEPTIDYL-TRNA HYDROLASE"/>
    <property type="match status" value="1"/>
</dbReference>
<evidence type="ECO:0000313" key="12">
    <source>
        <dbReference type="Proteomes" id="UP000003434"/>
    </source>
</evidence>
<dbReference type="GO" id="GO:0000049">
    <property type="term" value="F:tRNA binding"/>
    <property type="evidence" value="ECO:0007669"/>
    <property type="project" value="UniProtKB-UniRule"/>
</dbReference>
<dbReference type="GO" id="GO:0005737">
    <property type="term" value="C:cytoplasm"/>
    <property type="evidence" value="ECO:0007669"/>
    <property type="project" value="UniProtKB-SubCell"/>
</dbReference>
<dbReference type="CDD" id="cd00462">
    <property type="entry name" value="PTH"/>
    <property type="match status" value="1"/>
</dbReference>
<dbReference type="InterPro" id="IPR018171">
    <property type="entry name" value="Pept_tRNA_hydro_CS"/>
</dbReference>
<dbReference type="FunFam" id="3.40.50.1470:FF:000001">
    <property type="entry name" value="Peptidyl-tRNA hydrolase"/>
    <property type="match status" value="1"/>
</dbReference>
<accession>E6LJJ6</accession>
<dbReference type="Pfam" id="PF01195">
    <property type="entry name" value="Pept_tRNA_hydro"/>
    <property type="match status" value="1"/>
</dbReference>
<dbReference type="GO" id="GO:0004045">
    <property type="term" value="F:peptidyl-tRNA hydrolase activity"/>
    <property type="evidence" value="ECO:0007669"/>
    <property type="project" value="UniProtKB-UniRule"/>
</dbReference>
<evidence type="ECO:0000256" key="1">
    <source>
        <dbReference type="ARBA" id="ARBA00013260"/>
    </source>
</evidence>
<dbReference type="PROSITE" id="PS01195">
    <property type="entry name" value="PEPT_TRNA_HYDROL_1"/>
    <property type="match status" value="1"/>
</dbReference>
<dbReference type="Proteomes" id="UP000003434">
    <property type="component" value="Unassembled WGS sequence"/>
</dbReference>
<dbReference type="EC" id="3.1.1.29" evidence="1 8"/>
<feature type="active site" description="Proton acceptor" evidence="8">
    <location>
        <position position="40"/>
    </location>
</feature>
<keyword evidence="4 8" id="KW-0694">RNA-binding</keyword>
<evidence type="ECO:0000256" key="3">
    <source>
        <dbReference type="ARBA" id="ARBA00022801"/>
    </source>
</evidence>
<dbReference type="NCBIfam" id="TIGR00447">
    <property type="entry name" value="pth"/>
    <property type="match status" value="1"/>
</dbReference>
<evidence type="ECO:0000256" key="7">
    <source>
        <dbReference type="ARBA" id="ARBA00050038"/>
    </source>
</evidence>
<feature type="binding site" evidence="8">
    <location>
        <position position="35"/>
    </location>
    <ligand>
        <name>tRNA</name>
        <dbReference type="ChEBI" id="CHEBI:17843"/>
    </ligand>
</feature>
<evidence type="ECO:0000313" key="11">
    <source>
        <dbReference type="EMBL" id="EFU77991.1"/>
    </source>
</evidence>
<dbReference type="Gene3D" id="3.40.50.1470">
    <property type="entry name" value="Peptidyl-tRNA hydrolase"/>
    <property type="match status" value="1"/>
</dbReference>
<keyword evidence="2 8" id="KW-0820">tRNA-binding</keyword>
<feature type="binding site" evidence="8">
    <location>
        <position position="85"/>
    </location>
    <ligand>
        <name>tRNA</name>
        <dbReference type="ChEBI" id="CHEBI:17843"/>
    </ligand>
</feature>
<dbReference type="EMBL" id="AEPW01000002">
    <property type="protein sequence ID" value="EFU77991.1"/>
    <property type="molecule type" value="Genomic_DNA"/>
</dbReference>
<dbReference type="eggNOG" id="COG0193">
    <property type="taxonomic scope" value="Bacteria"/>
</dbReference>
<dbReference type="HAMAP" id="MF_00083">
    <property type="entry name" value="Pept_tRNA_hydro_bact"/>
    <property type="match status" value="1"/>
</dbReference>
<feature type="binding site" evidence="8">
    <location>
        <position position="87"/>
    </location>
    <ligand>
        <name>tRNA</name>
        <dbReference type="ChEBI" id="CHEBI:17843"/>
    </ligand>
</feature>
<evidence type="ECO:0000256" key="5">
    <source>
        <dbReference type="ARBA" id="ARBA00038063"/>
    </source>
</evidence>
<evidence type="ECO:0000256" key="10">
    <source>
        <dbReference type="RuleBase" id="RU004320"/>
    </source>
</evidence>
<evidence type="ECO:0000256" key="6">
    <source>
        <dbReference type="ARBA" id="ARBA00048707"/>
    </source>
</evidence>
<dbReference type="InterPro" id="IPR036416">
    <property type="entry name" value="Pept_tRNA_hydro_sf"/>
</dbReference>
<comment type="subcellular location">
    <subcellularLocation>
        <location evidence="8">Cytoplasm</location>
    </subcellularLocation>
</comment>
<comment type="function">
    <text evidence="8">Catalyzes the release of premature peptidyl moieties from peptidyl-tRNA molecules trapped in stalled 50S ribosomal subunits, and thus maintains levels of free tRNAs and 50S ribosomes.</text>
</comment>